<dbReference type="EMBL" id="MK072515">
    <property type="protein sequence ID" value="AYV86786.1"/>
    <property type="molecule type" value="Genomic_DNA"/>
</dbReference>
<protein>
    <submittedName>
        <fullName evidence="1">Uncharacterized protein</fullName>
    </submittedName>
</protein>
<accession>A0A3G5AHZ5</accession>
<evidence type="ECO:0000313" key="1">
    <source>
        <dbReference type="EMBL" id="AYV86786.1"/>
    </source>
</evidence>
<sequence length="118" mass="13261">MDFRKLTSSIKAIDSFLEPNILVSLDCDNQEAEQAIIEKCKVFGFSNEKNHAGHTREKELLFCGSIVKLLPCARAVIEELKALKLNDITQVILGFNNYEFDEDLSEAFYEDVGTILGS</sequence>
<name>A0A3G5AHZ5_9VIRU</name>
<proteinExistence type="predicted"/>
<reference evidence="1" key="1">
    <citation type="submission" date="2018-10" db="EMBL/GenBank/DDBJ databases">
        <title>Hidden diversity of soil giant viruses.</title>
        <authorList>
            <person name="Schulz F."/>
            <person name="Alteio L."/>
            <person name="Goudeau D."/>
            <person name="Ryan E.M."/>
            <person name="Malmstrom R.R."/>
            <person name="Blanchard J."/>
            <person name="Woyke T."/>
        </authorList>
    </citation>
    <scope>NUCLEOTIDE SEQUENCE</scope>
    <source>
        <strain evidence="1">SYV1</strain>
    </source>
</reference>
<gene>
    <name evidence="1" type="ORF">Sylvanvirus9_16</name>
</gene>
<organism evidence="1">
    <name type="scientific">Sylvanvirus sp</name>
    <dbReference type="NCBI Taxonomy" id="2487774"/>
    <lineage>
        <taxon>Viruses</taxon>
    </lineage>
</organism>